<organism evidence="1 2">
    <name type="scientific">Bacillus thuringiensis</name>
    <dbReference type="NCBI Taxonomy" id="1428"/>
    <lineage>
        <taxon>Bacteria</taxon>
        <taxon>Bacillati</taxon>
        <taxon>Bacillota</taxon>
        <taxon>Bacilli</taxon>
        <taxon>Bacillales</taxon>
        <taxon>Bacillaceae</taxon>
        <taxon>Bacillus</taxon>
        <taxon>Bacillus cereus group</taxon>
    </lineage>
</organism>
<proteinExistence type="predicted"/>
<gene>
    <name evidence="1" type="ORF">B4918_07640</name>
</gene>
<accession>A0A9W3XHR2</accession>
<dbReference type="AlphaFoldDB" id="A0A9W3XHR2"/>
<sequence length="76" mass="9347">MGMDKWPEERIEAYKRYVANEDKNIELFERQLEYKQKEIQCLQRAIKRASQRRESDALELRNRGWELTEQGWNNTK</sequence>
<name>A0A9W3XHR2_BACTU</name>
<dbReference type="Proteomes" id="UP000191057">
    <property type="component" value="Chromosome"/>
</dbReference>
<dbReference type="EMBL" id="CP020002">
    <property type="protein sequence ID" value="AQY37888.1"/>
    <property type="molecule type" value="Genomic_DNA"/>
</dbReference>
<reference evidence="1 2" key="1">
    <citation type="submission" date="2017-03" db="EMBL/GenBank/DDBJ databases">
        <title>Complete genome sequence of Bacillus thuringiensis L-7601, a novel melanin producing strain.</title>
        <authorList>
            <person name="Cai J."/>
            <person name="Cao Z."/>
            <person name="Tan T."/>
        </authorList>
    </citation>
    <scope>NUCLEOTIDE SEQUENCE [LARGE SCALE GENOMIC DNA]</scope>
    <source>
        <strain evidence="1 2">L-7601</strain>
    </source>
</reference>
<evidence type="ECO:0000313" key="1">
    <source>
        <dbReference type="EMBL" id="AQY37888.1"/>
    </source>
</evidence>
<protein>
    <submittedName>
        <fullName evidence="1">Uncharacterized protein</fullName>
    </submittedName>
</protein>
<evidence type="ECO:0000313" key="2">
    <source>
        <dbReference type="Proteomes" id="UP000191057"/>
    </source>
</evidence>